<dbReference type="AlphaFoldDB" id="A0A4R0JZ32"/>
<proteinExistence type="predicted"/>
<dbReference type="InterPro" id="IPR007061">
    <property type="entry name" value="MST-like"/>
</dbReference>
<dbReference type="InterPro" id="IPR034660">
    <property type="entry name" value="DinB/YfiT-like"/>
</dbReference>
<gene>
    <name evidence="1" type="ORF">E0H75_23245</name>
</gene>
<dbReference type="Gene3D" id="1.20.120.450">
    <property type="entry name" value="dinb family like domain"/>
    <property type="match status" value="1"/>
</dbReference>
<evidence type="ECO:0000313" key="2">
    <source>
        <dbReference type="Proteomes" id="UP000293342"/>
    </source>
</evidence>
<dbReference type="SUPFAM" id="SSF109854">
    <property type="entry name" value="DinB/YfiT-like putative metalloenzymes"/>
    <property type="match status" value="1"/>
</dbReference>
<dbReference type="Proteomes" id="UP000293342">
    <property type="component" value="Unassembled WGS sequence"/>
</dbReference>
<sequence length="178" mass="19621">MDLNTMTELPAAGDETQTMLGVLDRNRRTFAWKCFGLDAARMNTRLAPSTMTLGGLVKHLALVEDDMFSNRLFGRDPGTPWNAVDWDADPDWEWRTAADDSPEELQALWEGAVERAHASVAAALAEGGMGKVGKRDDGQNLRRMVADMIEEYARHTGHADLIRESIDGLVGEGQPLPQ</sequence>
<organism evidence="1 2">
    <name type="scientific">Kribbella capetownensis</name>
    <dbReference type="NCBI Taxonomy" id="1572659"/>
    <lineage>
        <taxon>Bacteria</taxon>
        <taxon>Bacillati</taxon>
        <taxon>Actinomycetota</taxon>
        <taxon>Actinomycetes</taxon>
        <taxon>Propionibacteriales</taxon>
        <taxon>Kribbellaceae</taxon>
        <taxon>Kribbella</taxon>
    </lineage>
</organism>
<dbReference type="Pfam" id="PF04978">
    <property type="entry name" value="MST"/>
    <property type="match status" value="1"/>
</dbReference>
<comment type="caution">
    <text evidence="1">The sequence shown here is derived from an EMBL/GenBank/DDBJ whole genome shotgun (WGS) entry which is preliminary data.</text>
</comment>
<evidence type="ECO:0000313" key="1">
    <source>
        <dbReference type="EMBL" id="TCC47675.1"/>
    </source>
</evidence>
<accession>A0A4R0JZ32</accession>
<dbReference type="RefSeq" id="WP_131515743.1">
    <property type="nucleotide sequence ID" value="NZ_SJKD01000005.1"/>
</dbReference>
<reference evidence="1 2" key="1">
    <citation type="submission" date="2019-02" db="EMBL/GenBank/DDBJ databases">
        <title>Kribbella capetownensis sp. nov. and Kribbella speibonae sp. nov., isolated from soil.</title>
        <authorList>
            <person name="Curtis S.M."/>
            <person name="Norton I."/>
            <person name="Everest G.J."/>
            <person name="Meyers P.R."/>
        </authorList>
    </citation>
    <scope>NUCLEOTIDE SEQUENCE [LARGE SCALE GENOMIC DNA]</scope>
    <source>
        <strain evidence="1 2">YM53</strain>
    </source>
</reference>
<protein>
    <submittedName>
        <fullName evidence="1">DinB family protein</fullName>
    </submittedName>
</protein>
<keyword evidence="2" id="KW-1185">Reference proteome</keyword>
<name>A0A4R0JZ32_9ACTN</name>
<dbReference type="EMBL" id="SJKD01000005">
    <property type="protein sequence ID" value="TCC47675.1"/>
    <property type="molecule type" value="Genomic_DNA"/>
</dbReference>
<dbReference type="OrthoDB" id="4548523at2"/>